<feature type="transmembrane region" description="Helical" evidence="1">
    <location>
        <begin position="274"/>
        <end position="294"/>
    </location>
</feature>
<dbReference type="PANTHER" id="PTHR11161:SF0">
    <property type="entry name" value="O-ACYLTRANSFERASE LIKE PROTEIN"/>
    <property type="match status" value="1"/>
</dbReference>
<feature type="transmembrane region" description="Helical" evidence="1">
    <location>
        <begin position="140"/>
        <end position="160"/>
    </location>
</feature>
<reference evidence="4" key="1">
    <citation type="submission" date="2020-08" db="EMBL/GenBank/DDBJ databases">
        <title>Multicomponent nature underlies the extraordinary mechanical properties of spider dragline silk.</title>
        <authorList>
            <person name="Kono N."/>
            <person name="Nakamura H."/>
            <person name="Mori M."/>
            <person name="Yoshida Y."/>
            <person name="Ohtoshi R."/>
            <person name="Malay A.D."/>
            <person name="Moran D.A.P."/>
            <person name="Tomita M."/>
            <person name="Numata K."/>
            <person name="Arakawa K."/>
        </authorList>
    </citation>
    <scope>NUCLEOTIDE SEQUENCE</scope>
</reference>
<comment type="caution">
    <text evidence="4">The sequence shown here is derived from an EMBL/GenBank/DDBJ whole genome shotgun (WGS) entry which is preliminary data.</text>
</comment>
<feature type="transmembrane region" description="Helical" evidence="1">
    <location>
        <begin position="481"/>
        <end position="508"/>
    </location>
</feature>
<keyword evidence="1" id="KW-1133">Transmembrane helix</keyword>
<evidence type="ECO:0000259" key="2">
    <source>
        <dbReference type="Pfam" id="PF01757"/>
    </source>
</evidence>
<dbReference type="Pfam" id="PF01757">
    <property type="entry name" value="Acyl_transf_3"/>
    <property type="match status" value="1"/>
</dbReference>
<keyword evidence="1" id="KW-0472">Membrane</keyword>
<feature type="transmembrane region" description="Helical" evidence="1">
    <location>
        <begin position="456"/>
        <end position="475"/>
    </location>
</feature>
<dbReference type="OrthoDB" id="6585993at2759"/>
<dbReference type="PANTHER" id="PTHR11161">
    <property type="entry name" value="O-ACYLTRANSFERASE"/>
    <property type="match status" value="1"/>
</dbReference>
<keyword evidence="5" id="KW-1185">Reference proteome</keyword>
<evidence type="ECO:0000313" key="4">
    <source>
        <dbReference type="EMBL" id="GFT13897.1"/>
    </source>
</evidence>
<feature type="transmembrane region" description="Helical" evidence="1">
    <location>
        <begin position="342"/>
        <end position="366"/>
    </location>
</feature>
<evidence type="ECO:0000313" key="5">
    <source>
        <dbReference type="Proteomes" id="UP000887013"/>
    </source>
</evidence>
<evidence type="ECO:0000256" key="1">
    <source>
        <dbReference type="SAM" id="Phobius"/>
    </source>
</evidence>
<organism evidence="4 5">
    <name type="scientific">Nephila pilipes</name>
    <name type="common">Giant wood spider</name>
    <name type="synonym">Nephila maculata</name>
    <dbReference type="NCBI Taxonomy" id="299642"/>
    <lineage>
        <taxon>Eukaryota</taxon>
        <taxon>Metazoa</taxon>
        <taxon>Ecdysozoa</taxon>
        <taxon>Arthropoda</taxon>
        <taxon>Chelicerata</taxon>
        <taxon>Arachnida</taxon>
        <taxon>Araneae</taxon>
        <taxon>Araneomorphae</taxon>
        <taxon>Entelegynae</taxon>
        <taxon>Araneoidea</taxon>
        <taxon>Nephilidae</taxon>
        <taxon>Nephila</taxon>
    </lineage>
</organism>
<feature type="domain" description="Nose resistant-to-fluoxetine protein N-terminal" evidence="3">
    <location>
        <begin position="1"/>
        <end position="113"/>
    </location>
</feature>
<name>A0A8X6NHH9_NEPPI</name>
<feature type="transmembrane region" description="Helical" evidence="1">
    <location>
        <begin position="378"/>
        <end position="401"/>
    </location>
</feature>
<feature type="non-terminal residue" evidence="4">
    <location>
        <position position="1"/>
    </location>
</feature>
<protein>
    <submittedName>
        <fullName evidence="4">Nose resistant to fluoxetine protein 6</fullName>
    </submittedName>
</protein>
<sequence>VDSSSKMVDGILSGSMTFLGIYDQCLNTTVPHPKMKEKVLFRGQYCLTEIRSPLPRKSRRYNLYDQVDELRNFSGTDVVKFLSTRAHFHYILPFRAGLCVPSGCTKNDLNQLLSIVSEKLLLNFHVSHCEVKKEEIKLTAIQIFAIIICCFLVTLVLLGTWLEIRTRGKENAYQHVGYRFLSCFSMITNFKRLASTKTSSNSLKCLHGLRFLSITWVVMGHCYFFPGWFIRSYRSLFFIEHVATEPIAQMIINGSEAVDTFFFMSGLLCMVHTWYVSCDFQLYLASLIVIFPLLKSEKIGIAVNILIIVISIIYSGIITYIGKIIPTVIMTQPDPIDRNLGYLYTYGNTLSRAGPYFIGILTGYLLIKYPEVKIPKTFQVIGWCLATLSSGLVVFITGAWYKIRPPSPLEVLLYATFYKVAFTIGVAWLTFCCITGRGGILNDFLSWKVWVPLSKLTFLIYLIQPIFQTLFIANFKSTQEYSHLFFIIQFFGFLCISSLLAMICNLLVESPFLSLEKLLLKADNGKKEMDVDTYKVSDGLNAIKMNGKRNETKLENCSENLAFDSKL</sequence>
<dbReference type="InterPro" id="IPR052728">
    <property type="entry name" value="O2_lipid_transport_reg"/>
</dbReference>
<gene>
    <name evidence="4" type="primary">nrf-6</name>
    <name evidence="4" type="ORF">NPIL_460191</name>
</gene>
<feature type="transmembrane region" description="Helical" evidence="1">
    <location>
        <begin position="413"/>
        <end position="435"/>
    </location>
</feature>
<evidence type="ECO:0000259" key="3">
    <source>
        <dbReference type="Pfam" id="PF20146"/>
    </source>
</evidence>
<feature type="transmembrane region" description="Helical" evidence="1">
    <location>
        <begin position="211"/>
        <end position="230"/>
    </location>
</feature>
<dbReference type="InterPro" id="IPR006621">
    <property type="entry name" value="Nose-resist-to-fluoxetine_N"/>
</dbReference>
<feature type="transmembrane region" description="Helical" evidence="1">
    <location>
        <begin position="301"/>
        <end position="322"/>
    </location>
</feature>
<dbReference type="GO" id="GO:0016747">
    <property type="term" value="F:acyltransferase activity, transferring groups other than amino-acyl groups"/>
    <property type="evidence" value="ECO:0007669"/>
    <property type="project" value="InterPro"/>
</dbReference>
<dbReference type="InterPro" id="IPR002656">
    <property type="entry name" value="Acyl_transf_3_dom"/>
</dbReference>
<accession>A0A8X6NHH9</accession>
<dbReference type="AlphaFoldDB" id="A0A8X6NHH9"/>
<keyword evidence="1" id="KW-0812">Transmembrane</keyword>
<dbReference type="Proteomes" id="UP000887013">
    <property type="component" value="Unassembled WGS sequence"/>
</dbReference>
<dbReference type="Pfam" id="PF20146">
    <property type="entry name" value="NRF"/>
    <property type="match status" value="1"/>
</dbReference>
<dbReference type="EMBL" id="BMAW01104361">
    <property type="protein sequence ID" value="GFT13897.1"/>
    <property type="molecule type" value="Genomic_DNA"/>
</dbReference>
<feature type="domain" description="Acyltransferase 3" evidence="2">
    <location>
        <begin position="268"/>
        <end position="501"/>
    </location>
</feature>
<proteinExistence type="predicted"/>